<dbReference type="Proteomes" id="UP000002634">
    <property type="component" value="Chromosome"/>
</dbReference>
<dbReference type="EMBL" id="CP001135">
    <property type="protein sequence ID" value="ACY84589.1"/>
    <property type="molecule type" value="Genomic_DNA"/>
</dbReference>
<dbReference type="AlphaFoldDB" id="A0AAU8P3K5"/>
<keyword evidence="2" id="KW-1185">Reference proteome</keyword>
<proteinExistence type="predicted"/>
<evidence type="ECO:0000313" key="2">
    <source>
        <dbReference type="Proteomes" id="UP000002634"/>
    </source>
</evidence>
<name>A0AAU8P3K5_EDWPI</name>
<reference evidence="1 2" key="1">
    <citation type="journal article" date="2009" name="PLoS ONE">
        <title>Genome sequence of the versatile fish pathogen Edwardsiella tarda provides insights into its adaptation to broad host ranges and intracellular niches.</title>
        <authorList>
            <person name="Wang Q."/>
            <person name="Yang M."/>
            <person name="Xiao J."/>
            <person name="Wu H."/>
            <person name="Wang X."/>
            <person name="Lv Y."/>
            <person name="Xu L."/>
            <person name="Zheng H."/>
            <person name="Wang S."/>
            <person name="Zhao G."/>
            <person name="Liu Q."/>
            <person name="Zhang Y."/>
        </authorList>
    </citation>
    <scope>NUCLEOTIDE SEQUENCE [LARGE SCALE GENOMIC DNA]</scope>
    <source>
        <strain evidence="2">EIB202 / CCTCC M208068</strain>
    </source>
</reference>
<organism evidence="1 2">
    <name type="scientific">Edwardsiella piscicida</name>
    <dbReference type="NCBI Taxonomy" id="1263550"/>
    <lineage>
        <taxon>Bacteria</taxon>
        <taxon>Pseudomonadati</taxon>
        <taxon>Pseudomonadota</taxon>
        <taxon>Gammaproteobacteria</taxon>
        <taxon>Enterobacterales</taxon>
        <taxon>Hafniaceae</taxon>
        <taxon>Edwardsiella</taxon>
    </lineage>
</organism>
<accession>A0AAU8P3K5</accession>
<gene>
    <name evidence="1" type="ordered locus">ETAE_1752</name>
</gene>
<sequence length="49" mass="6086">MYYSDRENFFKEITTYSPRLVYFYLQNEKYYSYPLCTTFSILYVALNIL</sequence>
<evidence type="ECO:0000313" key="1">
    <source>
        <dbReference type="EMBL" id="ACY84589.1"/>
    </source>
</evidence>
<dbReference type="KEGG" id="etr:ETAE_1752"/>
<protein>
    <submittedName>
        <fullName evidence="1">Uncharacterized protein</fullName>
    </submittedName>
</protein>